<dbReference type="InterPro" id="IPR037883">
    <property type="entry name" value="Knr4/Smi1-like_sf"/>
</dbReference>
<evidence type="ECO:0000259" key="1">
    <source>
        <dbReference type="Pfam" id="PF09346"/>
    </source>
</evidence>
<dbReference type="InterPro" id="IPR018958">
    <property type="entry name" value="Knr4/Smi1-like_dom"/>
</dbReference>
<dbReference type="AlphaFoldDB" id="A0A941EUE7"/>
<accession>A0A941EUE7</accession>
<dbReference type="SUPFAM" id="SSF160631">
    <property type="entry name" value="SMI1/KNR4-like"/>
    <property type="match status" value="1"/>
</dbReference>
<dbReference type="EMBL" id="JAGSOG010000203">
    <property type="protein sequence ID" value="MBR7837428.1"/>
    <property type="molecule type" value="Genomic_DNA"/>
</dbReference>
<keyword evidence="3" id="KW-1185">Reference proteome</keyword>
<reference evidence="2" key="1">
    <citation type="submission" date="2021-04" db="EMBL/GenBank/DDBJ databases">
        <title>Genome based classification of Actinospica acidithermotolerans sp. nov., an actinobacterium isolated from an Indonesian hot spring.</title>
        <authorList>
            <person name="Kusuma A.B."/>
            <person name="Putra K.E."/>
            <person name="Nafisah S."/>
            <person name="Loh J."/>
            <person name="Nouioui I."/>
            <person name="Goodfellow M."/>
        </authorList>
    </citation>
    <scope>NUCLEOTIDE SEQUENCE</scope>
    <source>
        <strain evidence="2">CSCA 57</strain>
    </source>
</reference>
<dbReference type="Pfam" id="PF09346">
    <property type="entry name" value="SMI1_KNR4"/>
    <property type="match status" value="1"/>
</dbReference>
<name>A0A941EUE7_9ACTN</name>
<organism evidence="2 3">
    <name type="scientific">Actinospica durhamensis</name>
    <dbReference type="NCBI Taxonomy" id="1508375"/>
    <lineage>
        <taxon>Bacteria</taxon>
        <taxon>Bacillati</taxon>
        <taxon>Actinomycetota</taxon>
        <taxon>Actinomycetes</taxon>
        <taxon>Catenulisporales</taxon>
        <taxon>Actinospicaceae</taxon>
        <taxon>Actinospica</taxon>
    </lineage>
</organism>
<protein>
    <submittedName>
        <fullName evidence="2">SMI1/KNR4 family protein</fullName>
    </submittedName>
</protein>
<feature type="domain" description="Knr4/Smi1-like" evidence="1">
    <location>
        <begin position="37"/>
        <end position="91"/>
    </location>
</feature>
<dbReference type="Proteomes" id="UP000675781">
    <property type="component" value="Unassembled WGS sequence"/>
</dbReference>
<evidence type="ECO:0000313" key="2">
    <source>
        <dbReference type="EMBL" id="MBR7837428.1"/>
    </source>
</evidence>
<proteinExistence type="predicted"/>
<gene>
    <name evidence="2" type="ORF">KDL01_29380</name>
</gene>
<comment type="caution">
    <text evidence="2">The sequence shown here is derived from an EMBL/GenBank/DDBJ whole genome shotgun (WGS) entry which is preliminary data.</text>
</comment>
<dbReference type="RefSeq" id="WP_212531896.1">
    <property type="nucleotide sequence ID" value="NZ_JAGSOG010000203.1"/>
</dbReference>
<sequence>MTDWTGVRERVLALRESEKNRVFGAIGHGFELEDSLSSDGLAELEAQLGVGLPADYRSFLMDVGAGGAGPSYGLYPVRQMAGRWHWLGDGADLADLELVHEPFPGLLDAEMLAALYAEQPDEEEFEDIEVFDAAHEAWEKRAGEIVRTPKRTAGAVCVCHHGCALRTWLIVTGPERGTMWFDTRADDGDLTPELIDGEPATFGRWYLAWLSEAEAAVPRAR</sequence>
<evidence type="ECO:0000313" key="3">
    <source>
        <dbReference type="Proteomes" id="UP000675781"/>
    </source>
</evidence>